<evidence type="ECO:0000256" key="1">
    <source>
        <dbReference type="ARBA" id="ARBA00008383"/>
    </source>
</evidence>
<dbReference type="InterPro" id="IPR044855">
    <property type="entry name" value="CoA-Trfase_III_dom3_sf"/>
</dbReference>
<gene>
    <name evidence="3" type="ORF">TCHU04912_LOCUS6509</name>
</gene>
<dbReference type="SUPFAM" id="SSF89796">
    <property type="entry name" value="CoA-transferase family III (CaiB/BaiF)"/>
    <property type="match status" value="1"/>
</dbReference>
<accession>A0A7S1SNN1</accession>
<protein>
    <recommendedName>
        <fullName evidence="4">Formyl-CoA transferase</fullName>
    </recommendedName>
</protein>
<organism evidence="3">
    <name type="scientific">Tetraselmis chuii</name>
    <dbReference type="NCBI Taxonomy" id="63592"/>
    <lineage>
        <taxon>Eukaryota</taxon>
        <taxon>Viridiplantae</taxon>
        <taxon>Chlorophyta</taxon>
        <taxon>core chlorophytes</taxon>
        <taxon>Chlorodendrophyceae</taxon>
        <taxon>Chlorodendrales</taxon>
        <taxon>Chlorodendraceae</taxon>
        <taxon>Tetraselmis</taxon>
    </lineage>
</organism>
<dbReference type="EMBL" id="HBGG01012774">
    <property type="protein sequence ID" value="CAD9204274.1"/>
    <property type="molecule type" value="Transcribed_RNA"/>
</dbReference>
<evidence type="ECO:0000256" key="2">
    <source>
        <dbReference type="ARBA" id="ARBA00022679"/>
    </source>
</evidence>
<dbReference type="PANTHER" id="PTHR48228">
    <property type="entry name" value="SUCCINYL-COA--D-CITRAMALATE COA-TRANSFERASE"/>
    <property type="match status" value="1"/>
</dbReference>
<name>A0A7S1SNN1_9CHLO</name>
<dbReference type="InterPro" id="IPR003673">
    <property type="entry name" value="CoA-Trfase_fam_III"/>
</dbReference>
<dbReference type="Pfam" id="PF02515">
    <property type="entry name" value="CoA_transf_3"/>
    <property type="match status" value="1"/>
</dbReference>
<reference evidence="3" key="1">
    <citation type="submission" date="2021-01" db="EMBL/GenBank/DDBJ databases">
        <authorList>
            <person name="Corre E."/>
            <person name="Pelletier E."/>
            <person name="Niang G."/>
            <person name="Scheremetjew M."/>
            <person name="Finn R."/>
            <person name="Kale V."/>
            <person name="Holt S."/>
            <person name="Cochrane G."/>
            <person name="Meng A."/>
            <person name="Brown T."/>
            <person name="Cohen L."/>
        </authorList>
    </citation>
    <scope>NUCLEOTIDE SEQUENCE</scope>
    <source>
        <strain evidence="3">PLY429</strain>
    </source>
</reference>
<dbReference type="AlphaFoldDB" id="A0A7S1SNN1"/>
<keyword evidence="2" id="KW-0808">Transferase</keyword>
<dbReference type="Gene3D" id="3.30.1540.10">
    <property type="entry name" value="formyl-coa transferase, domain 3"/>
    <property type="match status" value="1"/>
</dbReference>
<proteinExistence type="inferred from homology"/>
<evidence type="ECO:0008006" key="4">
    <source>
        <dbReference type="Google" id="ProtNLM"/>
    </source>
</evidence>
<comment type="similarity">
    <text evidence="1">Belongs to the CoA-transferase III family.</text>
</comment>
<dbReference type="GO" id="GO:0016740">
    <property type="term" value="F:transferase activity"/>
    <property type="evidence" value="ECO:0007669"/>
    <property type="project" value="UniProtKB-KW"/>
</dbReference>
<dbReference type="Gene3D" id="3.40.50.10540">
    <property type="entry name" value="Crotonobetainyl-coa:carnitine coa-transferase, domain 1"/>
    <property type="match status" value="1"/>
</dbReference>
<dbReference type="InterPro" id="IPR050509">
    <property type="entry name" value="CoA-transferase_III"/>
</dbReference>
<evidence type="ECO:0000313" key="3">
    <source>
        <dbReference type="EMBL" id="CAD9204274.1"/>
    </source>
</evidence>
<dbReference type="PANTHER" id="PTHR48228:SF6">
    <property type="entry name" value="L-CARNITINE COA-TRANSFERASE"/>
    <property type="match status" value="1"/>
</dbReference>
<dbReference type="InterPro" id="IPR023606">
    <property type="entry name" value="CoA-Trfase_III_dom_1_sf"/>
</dbReference>
<sequence length="474" mass="50340">MLMAPSHHVAAALCRANTIAPVVSALRIGLYALPAALHPHSSRGSSVTASHVASNTADRAFSAAAGEAAAGEADIGGGPLAGVRVLDLGQVIAGNYAGALLGYFGAEVIKVEPPRRGDAIRSLRTLDETGTALWWRAHGRNKKCITVDLHKEEGREIVRKLSTKVDVILENFRPGVMEKWGLGPSDLDPSLVYTRISGYGQTGPQASMPGYASVCEGVGGLRYINGYKDRPPVRPNISLGDTLAGLHAAFGTVMALLHQQKPGRKAEGQVVDSAITESVFNMLESCITEYAMAGIERQPSGSTISGVVPSGTFRTADEHYVIIGGNGDSVYTRLMAAVGRPEMGADNPLYANNSERCEREAEIMGVIEAWVAGKRMDEVLAIMKEARVPSGPIYSVKDIYMDPQFRARGMIQRAAPPEGGEEVVMPALLPVLTRTPGSTKWAGAALGHHTEEVLQKELGMGADEIARLRSDGVI</sequence>